<keyword evidence="1" id="KW-0223">Dioxygenase</keyword>
<keyword evidence="1" id="KW-0560">Oxidoreductase</keyword>
<dbReference type="EMBL" id="MT418680">
    <property type="protein sequence ID" value="QKF94799.1"/>
    <property type="molecule type" value="Genomic_DNA"/>
</dbReference>
<dbReference type="Gene3D" id="2.60.120.590">
    <property type="entry name" value="Alpha-ketoglutarate-dependent dioxygenase AlkB-like"/>
    <property type="match status" value="1"/>
</dbReference>
<organism evidence="1 2">
    <name type="scientific">Fadolivirus FV1/VV64</name>
    <dbReference type="NCBI Taxonomy" id="3070911"/>
    <lineage>
        <taxon>Viruses</taxon>
        <taxon>Varidnaviria</taxon>
        <taxon>Bamfordvirae</taxon>
        <taxon>Nucleocytoviricota</taxon>
        <taxon>Megaviricetes</taxon>
        <taxon>Imitervirales</taxon>
        <taxon>Mimiviridae</taxon>
        <taxon>Klosneuvirinae</taxon>
        <taxon>Fadolivirus</taxon>
        <taxon>Fadolivirus algeromassiliense</taxon>
    </lineage>
</organism>
<protein>
    <submittedName>
        <fullName evidence="1">Alpha-ketoglutarate-dependent dioxygenase alkB-like superfamily</fullName>
    </submittedName>
</protein>
<name>A0A7D3QWP4_9VIRU</name>
<evidence type="ECO:0000313" key="1">
    <source>
        <dbReference type="EMBL" id="QKF94799.1"/>
    </source>
</evidence>
<dbReference type="GO" id="GO:0051213">
    <property type="term" value="F:dioxygenase activity"/>
    <property type="evidence" value="ECO:0007669"/>
    <property type="project" value="UniProtKB-KW"/>
</dbReference>
<proteinExistence type="predicted"/>
<dbReference type="SUPFAM" id="SSF51197">
    <property type="entry name" value="Clavaminate synthase-like"/>
    <property type="match status" value="1"/>
</dbReference>
<evidence type="ECO:0000313" key="2">
    <source>
        <dbReference type="Proteomes" id="UP001162001"/>
    </source>
</evidence>
<dbReference type="InterPro" id="IPR037151">
    <property type="entry name" value="AlkB-like_sf"/>
</dbReference>
<gene>
    <name evidence="1" type="ORF">Fadolivirus_1_1341</name>
</gene>
<sequence>MKMFSKITLDYKQNLFTKLINETEFETITNGREGAVLISPVGDKIPIVRTTTKYTKPAQKFKAIHYDIVNKIRNISGINSIEFNNGLIEVYDNKYCTMGFHSDQSLDLEEDSYIAVYSCYENPQDIDGSNSRKLIVKNKISDEISEILMDHNSVILFDSTTNQKHLHKIVLENNNKSNRWLGITFRLSKAFVEHINGIPYLCHSHTILTLADKEESNNFYKLRSEENKSSEFKYPEINYTISMSDLMPIIL</sequence>
<accession>A0A7D3QWP4</accession>
<dbReference type="Proteomes" id="UP001162001">
    <property type="component" value="Segment"/>
</dbReference>
<keyword evidence="2" id="KW-1185">Reference proteome</keyword>
<reference evidence="1 2" key="1">
    <citation type="submission" date="2020-04" db="EMBL/GenBank/DDBJ databases">
        <title>Advantages and limits of metagenomic assembly and binning of a giant virus.</title>
        <authorList>
            <person name="Schulz F."/>
            <person name="Andreani J."/>
            <person name="Francis R."/>
            <person name="Boudjemaa H."/>
            <person name="Bou Khalil J.Y."/>
            <person name="Lee J."/>
            <person name="La Scola B."/>
            <person name="Woyke T."/>
        </authorList>
    </citation>
    <scope>NUCLEOTIDE SEQUENCE [LARGE SCALE GENOMIC DNA]</scope>
    <source>
        <strain evidence="1 2">FV1/VV64</strain>
    </source>
</reference>